<feature type="non-terminal residue" evidence="1">
    <location>
        <position position="1"/>
    </location>
</feature>
<protein>
    <submittedName>
        <fullName evidence="1">Uncharacterized protein</fullName>
    </submittedName>
</protein>
<accession>A0ABU6XUV3</accession>
<evidence type="ECO:0000313" key="1">
    <source>
        <dbReference type="EMBL" id="MED6201429.1"/>
    </source>
</evidence>
<comment type="caution">
    <text evidence="1">The sequence shown here is derived from an EMBL/GenBank/DDBJ whole genome shotgun (WGS) entry which is preliminary data.</text>
</comment>
<name>A0ABU6XUV3_9FABA</name>
<gene>
    <name evidence="1" type="ORF">PIB30_094892</name>
</gene>
<proteinExistence type="predicted"/>
<organism evidence="1 2">
    <name type="scientific">Stylosanthes scabra</name>
    <dbReference type="NCBI Taxonomy" id="79078"/>
    <lineage>
        <taxon>Eukaryota</taxon>
        <taxon>Viridiplantae</taxon>
        <taxon>Streptophyta</taxon>
        <taxon>Embryophyta</taxon>
        <taxon>Tracheophyta</taxon>
        <taxon>Spermatophyta</taxon>
        <taxon>Magnoliopsida</taxon>
        <taxon>eudicotyledons</taxon>
        <taxon>Gunneridae</taxon>
        <taxon>Pentapetalae</taxon>
        <taxon>rosids</taxon>
        <taxon>fabids</taxon>
        <taxon>Fabales</taxon>
        <taxon>Fabaceae</taxon>
        <taxon>Papilionoideae</taxon>
        <taxon>50 kb inversion clade</taxon>
        <taxon>dalbergioids sensu lato</taxon>
        <taxon>Dalbergieae</taxon>
        <taxon>Pterocarpus clade</taxon>
        <taxon>Stylosanthes</taxon>
    </lineage>
</organism>
<dbReference type="EMBL" id="JASCZI010213578">
    <property type="protein sequence ID" value="MED6201429.1"/>
    <property type="molecule type" value="Genomic_DNA"/>
</dbReference>
<sequence>RRYRINSMKINGRLYKGKNQILEEVRRYFRKLYADEESLEMEFDENLVKQIRKEDKEWLERMPTRKEIKEAIWDCEPTRFQGRMGIISGSLERCGM</sequence>
<reference evidence="1 2" key="1">
    <citation type="journal article" date="2023" name="Plants (Basel)">
        <title>Bridging the Gap: Combining Genomics and Transcriptomics Approaches to Understand Stylosanthes scabra, an Orphan Legume from the Brazilian Caatinga.</title>
        <authorList>
            <person name="Ferreira-Neto J.R.C."/>
            <person name="da Silva M.D."/>
            <person name="Binneck E."/>
            <person name="de Melo N.F."/>
            <person name="da Silva R.H."/>
            <person name="de Melo A.L.T.M."/>
            <person name="Pandolfi V."/>
            <person name="Bustamante F.O."/>
            <person name="Brasileiro-Vidal A.C."/>
            <person name="Benko-Iseppon A.M."/>
        </authorList>
    </citation>
    <scope>NUCLEOTIDE SEQUENCE [LARGE SCALE GENOMIC DNA]</scope>
    <source>
        <tissue evidence="1">Leaves</tissue>
    </source>
</reference>
<evidence type="ECO:0000313" key="2">
    <source>
        <dbReference type="Proteomes" id="UP001341840"/>
    </source>
</evidence>
<keyword evidence="2" id="KW-1185">Reference proteome</keyword>
<dbReference type="Proteomes" id="UP001341840">
    <property type="component" value="Unassembled WGS sequence"/>
</dbReference>